<dbReference type="InterPro" id="IPR003593">
    <property type="entry name" value="AAA+_ATPase"/>
</dbReference>
<dbReference type="RefSeq" id="WP_108434392.1">
    <property type="nucleotide sequence ID" value="NZ_CP028918.1"/>
</dbReference>
<dbReference type="GO" id="GO:0016887">
    <property type="term" value="F:ATP hydrolysis activity"/>
    <property type="evidence" value="ECO:0007669"/>
    <property type="project" value="InterPro"/>
</dbReference>
<keyword evidence="13" id="KW-1185">Reference proteome</keyword>
<dbReference type="PROSITE" id="PS00211">
    <property type="entry name" value="ABC_TRANSPORTER_1"/>
    <property type="match status" value="1"/>
</dbReference>
<keyword evidence="7 9" id="KW-1133">Transmembrane helix</keyword>
<protein>
    <submittedName>
        <fullName evidence="12">ABC transporter ATP-binding protein</fullName>
    </submittedName>
</protein>
<organism evidence="12 13">
    <name type="scientific">Paragemmobacter aquarius</name>
    <dbReference type="NCBI Taxonomy" id="2169400"/>
    <lineage>
        <taxon>Bacteria</taxon>
        <taxon>Pseudomonadati</taxon>
        <taxon>Pseudomonadota</taxon>
        <taxon>Alphaproteobacteria</taxon>
        <taxon>Rhodobacterales</taxon>
        <taxon>Paracoccaceae</taxon>
        <taxon>Paragemmobacter</taxon>
    </lineage>
</organism>
<dbReference type="AlphaFoldDB" id="A0A2S0UIF4"/>
<evidence type="ECO:0000256" key="2">
    <source>
        <dbReference type="ARBA" id="ARBA00022448"/>
    </source>
</evidence>
<dbReference type="KEGG" id="geh:HYN69_02740"/>
<dbReference type="SUPFAM" id="SSF90123">
    <property type="entry name" value="ABC transporter transmembrane region"/>
    <property type="match status" value="1"/>
</dbReference>
<dbReference type="SMART" id="SM00382">
    <property type="entry name" value="AAA"/>
    <property type="match status" value="1"/>
</dbReference>
<dbReference type="PANTHER" id="PTHR24221:SF654">
    <property type="entry name" value="ATP-BINDING CASSETTE SUB-FAMILY B MEMBER 6"/>
    <property type="match status" value="1"/>
</dbReference>
<evidence type="ECO:0000256" key="1">
    <source>
        <dbReference type="ARBA" id="ARBA00004651"/>
    </source>
</evidence>
<dbReference type="PROSITE" id="PS50893">
    <property type="entry name" value="ABC_TRANSPORTER_2"/>
    <property type="match status" value="1"/>
</dbReference>
<keyword evidence="6 12" id="KW-0067">ATP-binding</keyword>
<dbReference type="Gene3D" id="1.20.1560.10">
    <property type="entry name" value="ABC transporter type 1, transmembrane domain"/>
    <property type="match status" value="1"/>
</dbReference>
<accession>A0A2S0UIF4</accession>
<evidence type="ECO:0000259" key="11">
    <source>
        <dbReference type="PROSITE" id="PS50929"/>
    </source>
</evidence>
<evidence type="ECO:0000313" key="12">
    <source>
        <dbReference type="EMBL" id="AWB47565.1"/>
    </source>
</evidence>
<dbReference type="InterPro" id="IPR017871">
    <property type="entry name" value="ABC_transporter-like_CS"/>
</dbReference>
<dbReference type="InterPro" id="IPR027417">
    <property type="entry name" value="P-loop_NTPase"/>
</dbReference>
<dbReference type="Gene3D" id="3.40.50.300">
    <property type="entry name" value="P-loop containing nucleotide triphosphate hydrolases"/>
    <property type="match status" value="1"/>
</dbReference>
<keyword evidence="4 9" id="KW-0812">Transmembrane</keyword>
<feature type="domain" description="ABC transmembrane type-1" evidence="11">
    <location>
        <begin position="37"/>
        <end position="320"/>
    </location>
</feature>
<comment type="subcellular location">
    <subcellularLocation>
        <location evidence="1">Cell membrane</location>
        <topology evidence="1">Multi-pass membrane protein</topology>
    </subcellularLocation>
</comment>
<evidence type="ECO:0000256" key="6">
    <source>
        <dbReference type="ARBA" id="ARBA00022840"/>
    </source>
</evidence>
<name>A0A2S0UIF4_9RHOB</name>
<keyword evidence="2" id="KW-0813">Transport</keyword>
<dbReference type="PROSITE" id="PS50929">
    <property type="entry name" value="ABC_TM1F"/>
    <property type="match status" value="1"/>
</dbReference>
<feature type="domain" description="ABC transporter" evidence="10">
    <location>
        <begin position="354"/>
        <end position="587"/>
    </location>
</feature>
<evidence type="ECO:0000256" key="4">
    <source>
        <dbReference type="ARBA" id="ARBA00022692"/>
    </source>
</evidence>
<gene>
    <name evidence="12" type="ORF">HYN69_02740</name>
</gene>
<dbReference type="PANTHER" id="PTHR24221">
    <property type="entry name" value="ATP-BINDING CASSETTE SUB-FAMILY B"/>
    <property type="match status" value="1"/>
</dbReference>
<evidence type="ECO:0000259" key="10">
    <source>
        <dbReference type="PROSITE" id="PS50893"/>
    </source>
</evidence>
<dbReference type="Pfam" id="PF00005">
    <property type="entry name" value="ABC_tran"/>
    <property type="match status" value="1"/>
</dbReference>
<evidence type="ECO:0000256" key="5">
    <source>
        <dbReference type="ARBA" id="ARBA00022741"/>
    </source>
</evidence>
<dbReference type="FunFam" id="3.40.50.300:FF:000221">
    <property type="entry name" value="Multidrug ABC transporter ATP-binding protein"/>
    <property type="match status" value="1"/>
</dbReference>
<dbReference type="OrthoDB" id="9808328at2"/>
<feature type="transmembrane region" description="Helical" evidence="9">
    <location>
        <begin position="74"/>
        <end position="93"/>
    </location>
</feature>
<dbReference type="Pfam" id="PF00664">
    <property type="entry name" value="ABC_membrane"/>
    <property type="match status" value="1"/>
</dbReference>
<dbReference type="SUPFAM" id="SSF52540">
    <property type="entry name" value="P-loop containing nucleoside triphosphate hydrolases"/>
    <property type="match status" value="1"/>
</dbReference>
<dbReference type="EMBL" id="CP028918">
    <property type="protein sequence ID" value="AWB47565.1"/>
    <property type="molecule type" value="Genomic_DNA"/>
</dbReference>
<dbReference type="Proteomes" id="UP000244496">
    <property type="component" value="Chromosome"/>
</dbReference>
<dbReference type="GO" id="GO:0140359">
    <property type="term" value="F:ABC-type transporter activity"/>
    <property type="evidence" value="ECO:0007669"/>
    <property type="project" value="InterPro"/>
</dbReference>
<evidence type="ECO:0000256" key="8">
    <source>
        <dbReference type="ARBA" id="ARBA00023136"/>
    </source>
</evidence>
<keyword evidence="5" id="KW-0547">Nucleotide-binding</keyword>
<proteinExistence type="predicted"/>
<evidence type="ECO:0000313" key="13">
    <source>
        <dbReference type="Proteomes" id="UP000244496"/>
    </source>
</evidence>
<dbReference type="GO" id="GO:0034040">
    <property type="term" value="F:ATPase-coupled lipid transmembrane transporter activity"/>
    <property type="evidence" value="ECO:0007669"/>
    <property type="project" value="TreeGrafter"/>
</dbReference>
<reference evidence="12 13" key="1">
    <citation type="submission" date="2018-04" db="EMBL/GenBank/DDBJ databases">
        <title>Genome sequencing of Gemmobacter.</title>
        <authorList>
            <person name="Yi H."/>
            <person name="Baek M.-G."/>
        </authorList>
    </citation>
    <scope>NUCLEOTIDE SEQUENCE [LARGE SCALE GENOMIC DNA]</scope>
    <source>
        <strain evidence="12 13">HYN0069</strain>
    </source>
</reference>
<keyword evidence="8 9" id="KW-0472">Membrane</keyword>
<sequence>MAAGVAEPSQPAQELTPSHLIKRVLRENVGKQRWLYAVAICAMVLVAATTSATAWIMEAIFDVLSGATGAHDPFAVSVVVLLIFAMKGIAGYVQQVALSHAGNRVVSRIQNKVYTKLLRQDAGWFDVTESSTIMIYVTHGAQSARQVIDIVVTSATRDLLTLIGLVAVMVWQNALLSLVFLFILPVALLGVRAVLGQVRKIAAAELGSLAEITKIVAETSAGLRVVRSFGLERILSLRMSKAVRDVEKRSNAIVRLESITVPMMDILAGAAIGAVILVNTLGAQTETPATAGEVMSFITALLMAYEPAKRLSRVRVTLEAAFIGVRLMFSILDRPDAIADAPDATGLVVTEGSVALRGVTFHYAAKPVLDGLTLVFPAGKVTAIVGPSGGGKSTIMSLLLRLYDPQAGSVEIDGTDLRGVTRGSLRANLSYAGQNTFLFSASVRDNIRMGRENATNEEVEAAAAKAQAHDFIMALPQGYDTQVGENGAFLSGGQRQRLSLARAMLRDAPILLLDEATSALDNHSERLVRDAIAATTASRTTIVIAHRLSSVLVADEVMYIEGGRLVEQGPIQQLLAGDTRFARLFRSELDGATPEPDILDVAS</sequence>
<dbReference type="InterPro" id="IPR003439">
    <property type="entry name" value="ABC_transporter-like_ATP-bd"/>
</dbReference>
<evidence type="ECO:0000256" key="9">
    <source>
        <dbReference type="SAM" id="Phobius"/>
    </source>
</evidence>
<dbReference type="GO" id="GO:0005886">
    <property type="term" value="C:plasma membrane"/>
    <property type="evidence" value="ECO:0007669"/>
    <property type="project" value="UniProtKB-SubCell"/>
</dbReference>
<evidence type="ECO:0000256" key="3">
    <source>
        <dbReference type="ARBA" id="ARBA00022475"/>
    </source>
</evidence>
<dbReference type="InterPro" id="IPR036640">
    <property type="entry name" value="ABC1_TM_sf"/>
</dbReference>
<dbReference type="GO" id="GO:0005524">
    <property type="term" value="F:ATP binding"/>
    <property type="evidence" value="ECO:0007669"/>
    <property type="project" value="UniProtKB-KW"/>
</dbReference>
<feature type="transmembrane region" description="Helical" evidence="9">
    <location>
        <begin position="34"/>
        <end position="54"/>
    </location>
</feature>
<dbReference type="InterPro" id="IPR011527">
    <property type="entry name" value="ABC1_TM_dom"/>
</dbReference>
<evidence type="ECO:0000256" key="7">
    <source>
        <dbReference type="ARBA" id="ARBA00022989"/>
    </source>
</evidence>
<dbReference type="CDD" id="cd18552">
    <property type="entry name" value="ABC_6TM_MsbA_like"/>
    <property type="match status" value="1"/>
</dbReference>
<keyword evidence="3" id="KW-1003">Cell membrane</keyword>
<dbReference type="InterPro" id="IPR039421">
    <property type="entry name" value="Type_1_exporter"/>
</dbReference>